<sequence>MAENEENPQNTESNPIFLNNLTLQSIFKYPILIQHLQSTLPSVSTTIQSPNRQHHSLDTSSSSSLLLMPSWSLSPSLPYIGVKIVTSFPQNSFRNLPGIHATYLLFDSITGKTLALMDGTELTLWRTSCISALASKFLSRENSQVLVMIGAGSLASHLIKAHLSVRPNLTKVIIWNRTLDKARNLVKKLQEEEEELGNVSFEHGETLEEIIGLGDIVSCATSSETAMVKGEKLKEGAHLDLVGSFTPSMKECDDEAIRRGRVFVDNEAALVEAGELVGAFERGVVLPGDVCGRLVDLITDEKIGRTSFKELTVFKSVGSAVVDIVSAQFVYQTYLHNKNL</sequence>
<dbReference type="Pfam" id="PF02423">
    <property type="entry name" value="OCD_Mu_crystall"/>
    <property type="match status" value="1"/>
</dbReference>
<dbReference type="PIRSF" id="PIRSF001439">
    <property type="entry name" value="CryM"/>
    <property type="match status" value="1"/>
</dbReference>
<evidence type="ECO:0000313" key="3">
    <source>
        <dbReference type="EMBL" id="PIA44534.1"/>
    </source>
</evidence>
<dbReference type="Proteomes" id="UP000230069">
    <property type="component" value="Unassembled WGS sequence"/>
</dbReference>
<dbReference type="InterPro" id="IPR003462">
    <property type="entry name" value="ODC_Mu_crystall"/>
</dbReference>
<dbReference type="InterPro" id="IPR023401">
    <property type="entry name" value="ODC_N"/>
</dbReference>
<dbReference type="GO" id="GO:0005737">
    <property type="term" value="C:cytoplasm"/>
    <property type="evidence" value="ECO:0007669"/>
    <property type="project" value="TreeGrafter"/>
</dbReference>
<dbReference type="STRING" id="218851.A0A2G5DM02"/>
<dbReference type="InParanoid" id="A0A2G5DM02"/>
<name>A0A2G5DM02_AQUCA</name>
<dbReference type="Gene3D" id="3.40.50.720">
    <property type="entry name" value="NAD(P)-binding Rossmann-like Domain"/>
    <property type="match status" value="1"/>
</dbReference>
<dbReference type="InterPro" id="IPR036291">
    <property type="entry name" value="NAD(P)-bd_dom_sf"/>
</dbReference>
<evidence type="ECO:0000256" key="2">
    <source>
        <dbReference type="SAM" id="Coils"/>
    </source>
</evidence>
<proteinExistence type="inferred from homology"/>
<protein>
    <recommendedName>
        <fullName evidence="5">Ornithine cyclodeaminase</fullName>
    </recommendedName>
</protein>
<dbReference type="PANTHER" id="PTHR13812:SF19">
    <property type="entry name" value="KETIMINE REDUCTASE MU-CRYSTALLIN"/>
    <property type="match status" value="1"/>
</dbReference>
<dbReference type="EMBL" id="KZ305034">
    <property type="protein sequence ID" value="PIA44534.1"/>
    <property type="molecule type" value="Genomic_DNA"/>
</dbReference>
<keyword evidence="4" id="KW-1185">Reference proteome</keyword>
<comment type="similarity">
    <text evidence="1">Belongs to the ornithine cyclodeaminase/mu-crystallin family.</text>
</comment>
<dbReference type="NCBIfam" id="NF004793">
    <property type="entry name" value="PRK06141.1"/>
    <property type="match status" value="1"/>
</dbReference>
<accession>A0A2G5DM02</accession>
<feature type="coiled-coil region" evidence="2">
    <location>
        <begin position="172"/>
        <end position="202"/>
    </location>
</feature>
<evidence type="ECO:0000313" key="4">
    <source>
        <dbReference type="Proteomes" id="UP000230069"/>
    </source>
</evidence>
<dbReference type="OrthoDB" id="41492at2759"/>
<reference evidence="3 4" key="1">
    <citation type="submission" date="2017-09" db="EMBL/GenBank/DDBJ databases">
        <title>WGS assembly of Aquilegia coerulea Goldsmith.</title>
        <authorList>
            <person name="Hodges S."/>
            <person name="Kramer E."/>
            <person name="Nordborg M."/>
            <person name="Tomkins J."/>
            <person name="Borevitz J."/>
            <person name="Derieg N."/>
            <person name="Yan J."/>
            <person name="Mihaltcheva S."/>
            <person name="Hayes R.D."/>
            <person name="Rokhsar D."/>
        </authorList>
    </citation>
    <scope>NUCLEOTIDE SEQUENCE [LARGE SCALE GENOMIC DNA]</scope>
    <source>
        <strain evidence="4">cv. Goldsmith</strain>
    </source>
</reference>
<dbReference type="AlphaFoldDB" id="A0A2G5DM02"/>
<dbReference type="GO" id="GO:0016491">
    <property type="term" value="F:oxidoreductase activity"/>
    <property type="evidence" value="ECO:0007669"/>
    <property type="project" value="UniProtKB-ARBA"/>
</dbReference>
<gene>
    <name evidence="3" type="ORF">AQUCO_01700258v1</name>
</gene>
<dbReference type="FunFam" id="3.30.1780.10:FF:000003">
    <property type="entry name" value="Protein SAR DEFICIENT 4"/>
    <property type="match status" value="1"/>
</dbReference>
<dbReference type="GO" id="GO:0019752">
    <property type="term" value="P:carboxylic acid metabolic process"/>
    <property type="evidence" value="ECO:0007669"/>
    <property type="project" value="UniProtKB-ARBA"/>
</dbReference>
<evidence type="ECO:0008006" key="5">
    <source>
        <dbReference type="Google" id="ProtNLM"/>
    </source>
</evidence>
<organism evidence="3 4">
    <name type="scientific">Aquilegia coerulea</name>
    <name type="common">Rocky mountain columbine</name>
    <dbReference type="NCBI Taxonomy" id="218851"/>
    <lineage>
        <taxon>Eukaryota</taxon>
        <taxon>Viridiplantae</taxon>
        <taxon>Streptophyta</taxon>
        <taxon>Embryophyta</taxon>
        <taxon>Tracheophyta</taxon>
        <taxon>Spermatophyta</taxon>
        <taxon>Magnoliopsida</taxon>
        <taxon>Ranunculales</taxon>
        <taxon>Ranunculaceae</taxon>
        <taxon>Thalictroideae</taxon>
        <taxon>Aquilegia</taxon>
    </lineage>
</organism>
<dbReference type="PANTHER" id="PTHR13812">
    <property type="entry name" value="KETIMINE REDUCTASE MU-CRYSTALLIN"/>
    <property type="match status" value="1"/>
</dbReference>
<keyword evidence="2" id="KW-0175">Coiled coil</keyword>
<evidence type="ECO:0000256" key="1">
    <source>
        <dbReference type="ARBA" id="ARBA00008903"/>
    </source>
</evidence>
<dbReference type="Gene3D" id="3.30.1780.10">
    <property type="entry name" value="ornithine cyclodeaminase, domain 1"/>
    <property type="match status" value="1"/>
</dbReference>
<dbReference type="FunCoup" id="A0A2G5DM02">
    <property type="interactions" value="65"/>
</dbReference>
<dbReference type="FunFam" id="3.40.50.720:FF:000311">
    <property type="entry name" value="Ornithine cyclodeaminase"/>
    <property type="match status" value="1"/>
</dbReference>
<dbReference type="SUPFAM" id="SSF51735">
    <property type="entry name" value="NAD(P)-binding Rossmann-fold domains"/>
    <property type="match status" value="1"/>
</dbReference>